<gene>
    <name evidence="1" type="ORF">ONZ43_g5461</name>
</gene>
<dbReference type="EMBL" id="JAPESX010001696">
    <property type="protein sequence ID" value="KAJ8112136.1"/>
    <property type="molecule type" value="Genomic_DNA"/>
</dbReference>
<keyword evidence="2" id="KW-1185">Reference proteome</keyword>
<sequence>MAGSEDPRIKFGLSCPEGGNFFICEHTSTRFIGCCGVDPCTSQADGLCPSQNLYDASFSSATGVMFLPQSCADPYNSSIWYTCNNARPPFLGCCMNDPCNNGCEAVYGAQHNVGFNFEFELEPDLKPKPDSYEYWRIARLE</sequence>
<protein>
    <submittedName>
        <fullName evidence="1">Uncharacterized protein</fullName>
    </submittedName>
</protein>
<proteinExistence type="predicted"/>
<comment type="caution">
    <text evidence="1">The sequence shown here is derived from an EMBL/GenBank/DDBJ whole genome shotgun (WGS) entry which is preliminary data.</text>
</comment>
<accession>A0ACC2IAB9</accession>
<evidence type="ECO:0000313" key="2">
    <source>
        <dbReference type="Proteomes" id="UP001153334"/>
    </source>
</evidence>
<evidence type="ECO:0000313" key="1">
    <source>
        <dbReference type="EMBL" id="KAJ8112136.1"/>
    </source>
</evidence>
<organism evidence="1 2">
    <name type="scientific">Nemania bipapillata</name>
    <dbReference type="NCBI Taxonomy" id="110536"/>
    <lineage>
        <taxon>Eukaryota</taxon>
        <taxon>Fungi</taxon>
        <taxon>Dikarya</taxon>
        <taxon>Ascomycota</taxon>
        <taxon>Pezizomycotina</taxon>
        <taxon>Sordariomycetes</taxon>
        <taxon>Xylariomycetidae</taxon>
        <taxon>Xylariales</taxon>
        <taxon>Xylariaceae</taxon>
        <taxon>Nemania</taxon>
    </lineage>
</organism>
<name>A0ACC2IAB9_9PEZI</name>
<reference evidence="1" key="1">
    <citation type="submission" date="2022-11" db="EMBL/GenBank/DDBJ databases">
        <title>Genome Sequence of Nemania bipapillata.</title>
        <authorList>
            <person name="Buettner E."/>
        </authorList>
    </citation>
    <scope>NUCLEOTIDE SEQUENCE</scope>
    <source>
        <strain evidence="1">CP14</strain>
    </source>
</reference>
<dbReference type="Proteomes" id="UP001153334">
    <property type="component" value="Unassembled WGS sequence"/>
</dbReference>